<evidence type="ECO:0008006" key="3">
    <source>
        <dbReference type="Google" id="ProtNLM"/>
    </source>
</evidence>
<sequence>MLQSRTTINRRGRDGSRILGLSLYAALGLGGLLATSDSSSALNVGSALLLNQQAKGANPDVVEVRAVVRRGGVVVGPRGNAAAYRSRTVVRGPGVRAGWARPGWYRWPVGGAIAAGAAIGFVTAASAAAWAGAAPAPGMCWYYTDPSRAQGFWDYCPR</sequence>
<evidence type="ECO:0000313" key="2">
    <source>
        <dbReference type="Proteomes" id="UP001565471"/>
    </source>
</evidence>
<name>A0ABV4F8Y6_BRAEL</name>
<protein>
    <recommendedName>
        <fullName evidence="3">Lectin-like protein BA14k</fullName>
    </recommendedName>
</protein>
<gene>
    <name evidence="1" type="ORF">ABIF29_006348</name>
</gene>
<dbReference type="Proteomes" id="UP001565471">
    <property type="component" value="Unassembled WGS sequence"/>
</dbReference>
<keyword evidence="2" id="KW-1185">Reference proteome</keyword>
<comment type="caution">
    <text evidence="1">The sequence shown here is derived from an EMBL/GenBank/DDBJ whole genome shotgun (WGS) entry which is preliminary data.</text>
</comment>
<proteinExistence type="predicted"/>
<evidence type="ECO:0000313" key="1">
    <source>
        <dbReference type="EMBL" id="MEY9319549.1"/>
    </source>
</evidence>
<dbReference type="EMBL" id="JBGBZA010000002">
    <property type="protein sequence ID" value="MEY9319549.1"/>
    <property type="molecule type" value="Genomic_DNA"/>
</dbReference>
<accession>A0ABV4F8Y6</accession>
<reference evidence="1 2" key="1">
    <citation type="submission" date="2024-07" db="EMBL/GenBank/DDBJ databases">
        <title>Genomic Encyclopedia of Type Strains, Phase V (KMG-V): Genome sequencing to study the core and pangenomes of soil and plant-associated prokaryotes.</title>
        <authorList>
            <person name="Whitman W."/>
        </authorList>
    </citation>
    <scope>NUCLEOTIDE SEQUENCE [LARGE SCALE GENOMIC DNA]</scope>
    <source>
        <strain evidence="1 2">USDA 415</strain>
    </source>
</reference>
<organism evidence="1 2">
    <name type="scientific">Bradyrhizobium elkanii</name>
    <dbReference type="NCBI Taxonomy" id="29448"/>
    <lineage>
        <taxon>Bacteria</taxon>
        <taxon>Pseudomonadati</taxon>
        <taxon>Pseudomonadota</taxon>
        <taxon>Alphaproteobacteria</taxon>
        <taxon>Hyphomicrobiales</taxon>
        <taxon>Nitrobacteraceae</taxon>
        <taxon>Bradyrhizobium</taxon>
    </lineage>
</organism>